<accession>A0ABV1GDL2</accession>
<dbReference type="Gene3D" id="1.10.1200.10">
    <property type="entry name" value="ACP-like"/>
    <property type="match status" value="1"/>
</dbReference>
<evidence type="ECO:0000259" key="1">
    <source>
        <dbReference type="PROSITE" id="PS50075"/>
    </source>
</evidence>
<dbReference type="Pfam" id="PF00550">
    <property type="entry name" value="PP-binding"/>
    <property type="match status" value="1"/>
</dbReference>
<dbReference type="SUPFAM" id="SSF47336">
    <property type="entry name" value="ACP-like"/>
    <property type="match status" value="1"/>
</dbReference>
<keyword evidence="3" id="KW-1185">Reference proteome</keyword>
<evidence type="ECO:0000313" key="3">
    <source>
        <dbReference type="Proteomes" id="UP001477672"/>
    </source>
</evidence>
<proteinExistence type="predicted"/>
<dbReference type="InterPro" id="IPR036736">
    <property type="entry name" value="ACP-like_sf"/>
</dbReference>
<organism evidence="2 3">
    <name type="scientific">Ruthenibacterium intestinale</name>
    <dbReference type="NCBI Taxonomy" id="3133163"/>
    <lineage>
        <taxon>Bacteria</taxon>
        <taxon>Bacillati</taxon>
        <taxon>Bacillota</taxon>
        <taxon>Clostridia</taxon>
        <taxon>Eubacteriales</taxon>
        <taxon>Oscillospiraceae</taxon>
        <taxon>Ruthenibacterium</taxon>
    </lineage>
</organism>
<dbReference type="InterPro" id="IPR009081">
    <property type="entry name" value="PP-bd_ACP"/>
</dbReference>
<name>A0ABV1GDL2_9FIRM</name>
<evidence type="ECO:0000313" key="2">
    <source>
        <dbReference type="EMBL" id="MEQ2519937.1"/>
    </source>
</evidence>
<protein>
    <submittedName>
        <fullName evidence="2">Acyl carrier protein</fullName>
    </submittedName>
</protein>
<reference evidence="2 3" key="1">
    <citation type="submission" date="2024-03" db="EMBL/GenBank/DDBJ databases">
        <title>Human intestinal bacterial collection.</title>
        <authorList>
            <person name="Pauvert C."/>
            <person name="Hitch T.C.A."/>
            <person name="Clavel T."/>
        </authorList>
    </citation>
    <scope>NUCLEOTIDE SEQUENCE [LARGE SCALE GENOMIC DNA]</scope>
    <source>
        <strain evidence="2 3">CLA-JM-H11</strain>
    </source>
</reference>
<dbReference type="RefSeq" id="WP_349215368.1">
    <property type="nucleotide sequence ID" value="NZ_JBBMFA010000074.1"/>
</dbReference>
<dbReference type="PROSITE" id="PS50075">
    <property type="entry name" value="CARRIER"/>
    <property type="match status" value="1"/>
</dbReference>
<comment type="caution">
    <text evidence="2">The sequence shown here is derived from an EMBL/GenBank/DDBJ whole genome shotgun (WGS) entry which is preliminary data.</text>
</comment>
<dbReference type="EMBL" id="JBBMFA010000074">
    <property type="protein sequence ID" value="MEQ2519937.1"/>
    <property type="molecule type" value="Genomic_DNA"/>
</dbReference>
<sequence>MDELLELLQDAKPDIDFLSETALIDDGLLDSFDVVNLIYEISEKFGVEIPPEDVVPEHFNSVQAMWEMIQDLQEE</sequence>
<feature type="domain" description="Carrier" evidence="1">
    <location>
        <begin position="1"/>
        <end position="73"/>
    </location>
</feature>
<gene>
    <name evidence="2" type="ORF">WMO24_05750</name>
</gene>
<dbReference type="Proteomes" id="UP001477672">
    <property type="component" value="Unassembled WGS sequence"/>
</dbReference>